<keyword evidence="3" id="KW-1133">Transmembrane helix</keyword>
<organism evidence="5 6">
    <name type="scientific">Polypedilum vanderplanki</name>
    <name type="common">Sleeping chironomid midge</name>
    <dbReference type="NCBI Taxonomy" id="319348"/>
    <lineage>
        <taxon>Eukaryota</taxon>
        <taxon>Metazoa</taxon>
        <taxon>Ecdysozoa</taxon>
        <taxon>Arthropoda</taxon>
        <taxon>Hexapoda</taxon>
        <taxon>Insecta</taxon>
        <taxon>Pterygota</taxon>
        <taxon>Neoptera</taxon>
        <taxon>Endopterygota</taxon>
        <taxon>Diptera</taxon>
        <taxon>Nematocera</taxon>
        <taxon>Chironomoidea</taxon>
        <taxon>Chironomidae</taxon>
        <taxon>Chironominae</taxon>
        <taxon>Polypedilum</taxon>
        <taxon>Polypedilum</taxon>
    </lineage>
</organism>
<evidence type="ECO:0000313" key="5">
    <source>
        <dbReference type="EMBL" id="KAG5676714.1"/>
    </source>
</evidence>
<keyword evidence="3" id="KW-0472">Membrane</keyword>
<dbReference type="Proteomes" id="UP001107558">
    <property type="component" value="Chromosome 2"/>
</dbReference>
<reference evidence="5" key="1">
    <citation type="submission" date="2021-03" db="EMBL/GenBank/DDBJ databases">
        <title>Chromosome level genome of the anhydrobiotic midge Polypedilum vanderplanki.</title>
        <authorList>
            <person name="Yoshida Y."/>
            <person name="Kikawada T."/>
            <person name="Gusev O."/>
        </authorList>
    </citation>
    <scope>NUCLEOTIDE SEQUENCE</scope>
    <source>
        <strain evidence="5">NIAS01</strain>
        <tissue evidence="5">Whole body or cell culture</tissue>
    </source>
</reference>
<dbReference type="PANTHER" id="PTHR11022:SF41">
    <property type="entry name" value="PEPTIDOGLYCAN-RECOGNITION PROTEIN LC-RELATED"/>
    <property type="match status" value="1"/>
</dbReference>
<evidence type="ECO:0000256" key="1">
    <source>
        <dbReference type="ARBA" id="ARBA00022588"/>
    </source>
</evidence>
<keyword evidence="3" id="KW-0812">Transmembrane</keyword>
<feature type="transmembrane region" description="Helical" evidence="3">
    <location>
        <begin position="85"/>
        <end position="111"/>
    </location>
</feature>
<feature type="transmembrane region" description="Helical" evidence="3">
    <location>
        <begin position="268"/>
        <end position="291"/>
    </location>
</feature>
<gene>
    <name evidence="5" type="ORF">PVAND_006527</name>
</gene>
<evidence type="ECO:0000259" key="4">
    <source>
        <dbReference type="SMART" id="SM00701"/>
    </source>
</evidence>
<dbReference type="EMBL" id="JADBJN010000002">
    <property type="protein sequence ID" value="KAG5676714.1"/>
    <property type="molecule type" value="Genomic_DNA"/>
</dbReference>
<keyword evidence="1" id="KW-0399">Innate immunity</keyword>
<dbReference type="Gene3D" id="3.40.80.10">
    <property type="entry name" value="Peptidoglycan recognition protein-like"/>
    <property type="match status" value="2"/>
</dbReference>
<dbReference type="GO" id="GO:0009253">
    <property type="term" value="P:peptidoglycan catabolic process"/>
    <property type="evidence" value="ECO:0007669"/>
    <property type="project" value="InterPro"/>
</dbReference>
<dbReference type="SUPFAM" id="SSF55846">
    <property type="entry name" value="N-acetylmuramoyl-L-alanine amidase-like"/>
    <property type="match status" value="2"/>
</dbReference>
<proteinExistence type="predicted"/>
<dbReference type="AlphaFoldDB" id="A0A9J6C3X6"/>
<accession>A0A9J6C3X6</accession>
<dbReference type="GO" id="GO:0008745">
    <property type="term" value="F:N-acetylmuramoyl-L-alanine amidase activity"/>
    <property type="evidence" value="ECO:0007669"/>
    <property type="project" value="InterPro"/>
</dbReference>
<comment type="caution">
    <text evidence="5">The sequence shown here is derived from an EMBL/GenBank/DDBJ whole genome shotgun (WGS) entry which is preliminary data.</text>
</comment>
<evidence type="ECO:0000256" key="2">
    <source>
        <dbReference type="ARBA" id="ARBA00022859"/>
    </source>
</evidence>
<dbReference type="InterPro" id="IPR015510">
    <property type="entry name" value="PGRP"/>
</dbReference>
<dbReference type="GO" id="GO:0045087">
    <property type="term" value="P:innate immune response"/>
    <property type="evidence" value="ECO:0007669"/>
    <property type="project" value="UniProtKB-KW"/>
</dbReference>
<evidence type="ECO:0000313" key="6">
    <source>
        <dbReference type="Proteomes" id="UP001107558"/>
    </source>
</evidence>
<sequence>MEIINADMIEQHQTLQRTDSLSTIASSAAAAQFIKLSTESNQYILTGDNFILPNNNHTKREASSCTTTFDTFITEKNCSERKRKILITTVVIIISIIVLLLIIVPIIHFIFLKNSHNVENEETSTNESFDNTTIITTTNTVKNIPDFFVTRHEWGAKKLKNGIAKLSLPIKRIIIAHTAGISCFSETTCKELVKQIENSNSHLDDIPYNFLIGGDVKPTGTTPKQVKVIRSEEERRNKRKEDQSRGGHYATNKLGLPFLSFLLSSSGLITFTCFGVVPVGFTGVVFIIVFFGNGGGGDSTEYNSIGICITFIGNYATNTPSEDQLKVFEIFLEYFKEFIEDEYIILKQDDLIDTNLKAVALNDALIDLQNFYPLQKTYRRKDWNAEQRKAERKFYRVLDWVILSHTVTSQCNTVPKCATIIKTIQTKALNNGTSI</sequence>
<dbReference type="PANTHER" id="PTHR11022">
    <property type="entry name" value="PEPTIDOGLYCAN RECOGNITION PROTEIN"/>
    <property type="match status" value="1"/>
</dbReference>
<dbReference type="InterPro" id="IPR006619">
    <property type="entry name" value="PGRP_domain_met/bac"/>
</dbReference>
<keyword evidence="6" id="KW-1185">Reference proteome</keyword>
<protein>
    <recommendedName>
        <fullName evidence="4">Peptidoglycan recognition protein family domain-containing protein</fullName>
    </recommendedName>
</protein>
<dbReference type="InterPro" id="IPR036505">
    <property type="entry name" value="Amidase/PGRP_sf"/>
</dbReference>
<dbReference type="OrthoDB" id="7939567at2759"/>
<name>A0A9J6C3X6_POLVA</name>
<keyword evidence="2" id="KW-0391">Immunity</keyword>
<evidence type="ECO:0000256" key="3">
    <source>
        <dbReference type="SAM" id="Phobius"/>
    </source>
</evidence>
<dbReference type="GO" id="GO:0008270">
    <property type="term" value="F:zinc ion binding"/>
    <property type="evidence" value="ECO:0007669"/>
    <property type="project" value="InterPro"/>
</dbReference>
<feature type="domain" description="Peptidoglycan recognition protein family" evidence="4">
    <location>
        <begin position="149"/>
        <end position="352"/>
    </location>
</feature>
<dbReference type="SMART" id="SM00701">
    <property type="entry name" value="PGRP"/>
    <property type="match status" value="1"/>
</dbReference>